<organism evidence="2">
    <name type="scientific">Ananas comosus var. bracteatus</name>
    <name type="common">red pineapple</name>
    <dbReference type="NCBI Taxonomy" id="296719"/>
    <lineage>
        <taxon>Eukaryota</taxon>
        <taxon>Viridiplantae</taxon>
        <taxon>Streptophyta</taxon>
        <taxon>Embryophyta</taxon>
        <taxon>Tracheophyta</taxon>
        <taxon>Spermatophyta</taxon>
        <taxon>Magnoliopsida</taxon>
        <taxon>Liliopsida</taxon>
        <taxon>Poales</taxon>
        <taxon>Bromeliaceae</taxon>
        <taxon>Bromelioideae</taxon>
        <taxon>Ananas</taxon>
    </lineage>
</organism>
<evidence type="ECO:0000256" key="1">
    <source>
        <dbReference type="SAM" id="MobiDB-lite"/>
    </source>
</evidence>
<feature type="compositionally biased region" description="Pro residues" evidence="1">
    <location>
        <begin position="59"/>
        <end position="71"/>
    </location>
</feature>
<protein>
    <submittedName>
        <fullName evidence="2">Uncharacterized protein</fullName>
    </submittedName>
</protein>
<dbReference type="AlphaFoldDB" id="A0A6V7NL04"/>
<dbReference type="EMBL" id="LR862139">
    <property type="protein sequence ID" value="CAD1819237.1"/>
    <property type="molecule type" value="Genomic_DNA"/>
</dbReference>
<proteinExistence type="predicted"/>
<accession>A0A6V7NL04</accession>
<feature type="compositionally biased region" description="Low complexity" evidence="1">
    <location>
        <begin position="27"/>
        <end position="38"/>
    </location>
</feature>
<evidence type="ECO:0000313" key="2">
    <source>
        <dbReference type="EMBL" id="CAD1819237.1"/>
    </source>
</evidence>
<feature type="compositionally biased region" description="Basic residues" evidence="1">
    <location>
        <begin position="72"/>
        <end position="81"/>
    </location>
</feature>
<gene>
    <name evidence="2" type="ORF">CB5_LOCUS2448</name>
</gene>
<name>A0A6V7NL04_ANACO</name>
<feature type="region of interest" description="Disordered" evidence="1">
    <location>
        <begin position="22"/>
        <end position="83"/>
    </location>
</feature>
<reference evidence="2" key="1">
    <citation type="submission" date="2020-07" db="EMBL/GenBank/DDBJ databases">
        <authorList>
            <person name="Lin J."/>
        </authorList>
    </citation>
    <scope>NUCLEOTIDE SEQUENCE</scope>
</reference>
<sequence>MDAHLKPLFALYHEQFGLGPGLGPGPGTCLLSPSSDSAAPPPPRRSSAPLPRRRRAPPHRPLAPAPPPAPPRRPRRPRLRLGRQAPALPCAHFVGGDGGDLGLHLFRSETDALRIAGARDTKLLPNSELFRVIYQTHSLLSPSNKKMIASLSLESSGTTIAIR</sequence>